<gene>
    <name evidence="2" type="ORF">B296_00044605</name>
</gene>
<dbReference type="Proteomes" id="UP000287651">
    <property type="component" value="Unassembled WGS sequence"/>
</dbReference>
<name>A0A426Z6Y7_ENSVE</name>
<dbReference type="AlphaFoldDB" id="A0A426Z6Y7"/>
<evidence type="ECO:0000256" key="1">
    <source>
        <dbReference type="SAM" id="MobiDB-lite"/>
    </source>
</evidence>
<accession>A0A426Z6Y7</accession>
<protein>
    <submittedName>
        <fullName evidence="2">Uncharacterized protein</fullName>
    </submittedName>
</protein>
<comment type="caution">
    <text evidence="2">The sequence shown here is derived from an EMBL/GenBank/DDBJ whole genome shotgun (WGS) entry which is preliminary data.</text>
</comment>
<feature type="region of interest" description="Disordered" evidence="1">
    <location>
        <begin position="1"/>
        <end position="58"/>
    </location>
</feature>
<sequence length="58" mass="5996">NPPSPTPSSPSLAHPCSYGSSGLRGDGLAERGDNRGLRKSEGGRQPPVALQAKRAVRT</sequence>
<dbReference type="EMBL" id="AMZH03008087">
    <property type="protein sequence ID" value="RRT59750.1"/>
    <property type="molecule type" value="Genomic_DNA"/>
</dbReference>
<reference evidence="2 3" key="1">
    <citation type="journal article" date="2014" name="Agronomy (Basel)">
        <title>A Draft Genome Sequence for Ensete ventricosum, the Drought-Tolerant Tree Against Hunger.</title>
        <authorList>
            <person name="Harrison J."/>
            <person name="Moore K.A."/>
            <person name="Paszkiewicz K."/>
            <person name="Jones T."/>
            <person name="Grant M."/>
            <person name="Ambacheew D."/>
            <person name="Muzemil S."/>
            <person name="Studholme D.J."/>
        </authorList>
    </citation>
    <scope>NUCLEOTIDE SEQUENCE [LARGE SCALE GENOMIC DNA]</scope>
</reference>
<evidence type="ECO:0000313" key="3">
    <source>
        <dbReference type="Proteomes" id="UP000287651"/>
    </source>
</evidence>
<proteinExistence type="predicted"/>
<organism evidence="2 3">
    <name type="scientific">Ensete ventricosum</name>
    <name type="common">Abyssinian banana</name>
    <name type="synonym">Musa ensete</name>
    <dbReference type="NCBI Taxonomy" id="4639"/>
    <lineage>
        <taxon>Eukaryota</taxon>
        <taxon>Viridiplantae</taxon>
        <taxon>Streptophyta</taxon>
        <taxon>Embryophyta</taxon>
        <taxon>Tracheophyta</taxon>
        <taxon>Spermatophyta</taxon>
        <taxon>Magnoliopsida</taxon>
        <taxon>Liliopsida</taxon>
        <taxon>Zingiberales</taxon>
        <taxon>Musaceae</taxon>
        <taxon>Ensete</taxon>
    </lineage>
</organism>
<feature type="non-terminal residue" evidence="2">
    <location>
        <position position="1"/>
    </location>
</feature>
<feature type="compositionally biased region" description="Basic and acidic residues" evidence="1">
    <location>
        <begin position="27"/>
        <end position="42"/>
    </location>
</feature>
<evidence type="ECO:0000313" key="2">
    <source>
        <dbReference type="EMBL" id="RRT59750.1"/>
    </source>
</evidence>